<evidence type="ECO:0000313" key="3">
    <source>
        <dbReference type="EMBL" id="KAL2869081.1"/>
    </source>
</evidence>
<feature type="region of interest" description="Disordered" evidence="2">
    <location>
        <begin position="209"/>
        <end position="385"/>
    </location>
</feature>
<dbReference type="RefSeq" id="XP_070888060.1">
    <property type="nucleotide sequence ID" value="XM_071032603.1"/>
</dbReference>
<name>A0ABR4LX86_9EURO</name>
<feature type="compositionally biased region" description="Pro residues" evidence="2">
    <location>
        <begin position="282"/>
        <end position="293"/>
    </location>
</feature>
<comment type="caution">
    <text evidence="3">The sequence shown here is derived from an EMBL/GenBank/DDBJ whole genome shotgun (WGS) entry which is preliminary data.</text>
</comment>
<organism evidence="3 4">
    <name type="scientific">Aspergillus lucknowensis</name>
    <dbReference type="NCBI Taxonomy" id="176173"/>
    <lineage>
        <taxon>Eukaryota</taxon>
        <taxon>Fungi</taxon>
        <taxon>Dikarya</taxon>
        <taxon>Ascomycota</taxon>
        <taxon>Pezizomycotina</taxon>
        <taxon>Eurotiomycetes</taxon>
        <taxon>Eurotiomycetidae</taxon>
        <taxon>Eurotiales</taxon>
        <taxon>Aspergillaceae</taxon>
        <taxon>Aspergillus</taxon>
        <taxon>Aspergillus subgen. Nidulantes</taxon>
    </lineage>
</organism>
<accession>A0ABR4LX86</accession>
<evidence type="ECO:0000256" key="2">
    <source>
        <dbReference type="SAM" id="MobiDB-lite"/>
    </source>
</evidence>
<dbReference type="Proteomes" id="UP001610432">
    <property type="component" value="Unassembled WGS sequence"/>
</dbReference>
<feature type="compositionally biased region" description="Pro residues" evidence="2">
    <location>
        <begin position="229"/>
        <end position="245"/>
    </location>
</feature>
<feature type="region of interest" description="Disordered" evidence="2">
    <location>
        <begin position="395"/>
        <end position="414"/>
    </location>
</feature>
<reference evidence="3 4" key="1">
    <citation type="submission" date="2024-07" db="EMBL/GenBank/DDBJ databases">
        <title>Section-level genome sequencing and comparative genomics of Aspergillus sections Usti and Cavernicolus.</title>
        <authorList>
            <consortium name="Lawrence Berkeley National Laboratory"/>
            <person name="Nybo J.L."/>
            <person name="Vesth T.C."/>
            <person name="Theobald S."/>
            <person name="Frisvad J.C."/>
            <person name="Larsen T.O."/>
            <person name="Kjaerboelling I."/>
            <person name="Rothschild-Mancinelli K."/>
            <person name="Lyhne E.K."/>
            <person name="Kogle M.E."/>
            <person name="Barry K."/>
            <person name="Clum A."/>
            <person name="Na H."/>
            <person name="Ledsgaard L."/>
            <person name="Lin J."/>
            <person name="Lipzen A."/>
            <person name="Kuo A."/>
            <person name="Riley R."/>
            <person name="Mondo S."/>
            <person name="Labutti K."/>
            <person name="Haridas S."/>
            <person name="Pangalinan J."/>
            <person name="Salamov A.A."/>
            <person name="Simmons B.A."/>
            <person name="Magnuson J.K."/>
            <person name="Chen J."/>
            <person name="Drula E."/>
            <person name="Henrissat B."/>
            <person name="Wiebenga A."/>
            <person name="Lubbers R.J."/>
            <person name="Gomes A.C."/>
            <person name="Macurrencykelacurrency M.R."/>
            <person name="Stajich J."/>
            <person name="Grigoriev I.V."/>
            <person name="Mortensen U.H."/>
            <person name="De Vries R.P."/>
            <person name="Baker S.E."/>
            <person name="Andersen M.R."/>
        </authorList>
    </citation>
    <scope>NUCLEOTIDE SEQUENCE [LARGE SCALE GENOMIC DNA]</scope>
    <source>
        <strain evidence="3 4">CBS 449.75</strain>
    </source>
</reference>
<proteinExistence type="predicted"/>
<keyword evidence="4" id="KW-1185">Reference proteome</keyword>
<feature type="compositionally biased region" description="Basic and acidic residues" evidence="2">
    <location>
        <begin position="349"/>
        <end position="369"/>
    </location>
</feature>
<gene>
    <name evidence="3" type="ORF">BJX67DRAFT_379560</name>
</gene>
<feature type="compositionally biased region" description="Low complexity" evidence="2">
    <location>
        <begin position="216"/>
        <end position="228"/>
    </location>
</feature>
<sequence>MIDPISAASLAYPAAQDLVRLAQKMRLAYKEIRHAKQNLEETIERTERVAQTYELFRDTMKRAKRMKELAPMFEKYQVLLRRVRKEPRRIKNRLINITDIFRPLLGDTTIHPVQKFIAQYEWYRLSKKDIAPLFQEMGVLEVSMTLEDVVGNHGANVLKYLEGKMIIEFRELRKANEELRSQQLATSNQNVMPRDFAIQVLQMLETENPRLSMNKPPSSSTHTSRPSSASPPPEQPSPITPPSSPPLGRGGDGEVMTEPQPEVISRRPSKVRQAGSRQSQPSHPPSPSPPSLPQAPQLIPRADEGENQQGQDKIDVQEEQGLWVPTALFGPPKRGPRPAPGRISPEPLHTSRDRLGEQADRRASRDDYRRRRQGRGRNGSLISVYGNDGEVTATHLTGFAGLPPGWERERRSDQ</sequence>
<evidence type="ECO:0000313" key="4">
    <source>
        <dbReference type="Proteomes" id="UP001610432"/>
    </source>
</evidence>
<dbReference type="GeneID" id="98147675"/>
<feature type="coiled-coil region" evidence="1">
    <location>
        <begin position="18"/>
        <end position="49"/>
    </location>
</feature>
<dbReference type="EMBL" id="JBFXLQ010000011">
    <property type="protein sequence ID" value="KAL2869081.1"/>
    <property type="molecule type" value="Genomic_DNA"/>
</dbReference>
<keyword evidence="1" id="KW-0175">Coiled coil</keyword>
<protein>
    <submittedName>
        <fullName evidence="3">Uncharacterized protein</fullName>
    </submittedName>
</protein>
<evidence type="ECO:0000256" key="1">
    <source>
        <dbReference type="SAM" id="Coils"/>
    </source>
</evidence>